<proteinExistence type="predicted"/>
<reference evidence="3 4" key="1">
    <citation type="submission" date="2024-06" db="EMBL/GenBank/DDBJ databases">
        <title>The draft genome of Grus japonensis, version 3.</title>
        <authorList>
            <person name="Nabeshima K."/>
            <person name="Suzuki S."/>
            <person name="Onuma M."/>
        </authorList>
    </citation>
    <scope>NUCLEOTIDE SEQUENCE [LARGE SCALE GENOMIC DNA]</scope>
    <source>
        <strain evidence="3 4">451A</strain>
    </source>
</reference>
<protein>
    <submittedName>
        <fullName evidence="3">Mitochondrial enolase superfamily member 1</fullName>
    </submittedName>
</protein>
<organism evidence="3 4">
    <name type="scientific">Grus japonensis</name>
    <name type="common">Japanese crane</name>
    <name type="synonym">Red-crowned crane</name>
    <dbReference type="NCBI Taxonomy" id="30415"/>
    <lineage>
        <taxon>Eukaryota</taxon>
        <taxon>Metazoa</taxon>
        <taxon>Chordata</taxon>
        <taxon>Craniata</taxon>
        <taxon>Vertebrata</taxon>
        <taxon>Euteleostomi</taxon>
        <taxon>Archelosauria</taxon>
        <taxon>Archosauria</taxon>
        <taxon>Dinosauria</taxon>
        <taxon>Saurischia</taxon>
        <taxon>Theropoda</taxon>
        <taxon>Coelurosauria</taxon>
        <taxon>Aves</taxon>
        <taxon>Neognathae</taxon>
        <taxon>Neoaves</taxon>
        <taxon>Gruiformes</taxon>
        <taxon>Gruidae</taxon>
        <taxon>Grus</taxon>
    </lineage>
</organism>
<sequence>MHPSKGEVRQKRPEACMDEQGAPGQTQTQKGSLPRVEARARSLRGIQRNYPSSQGSGQIVPDKFVVPFNDRVTVLVDKERATDITYLDLCKAFDTIPHNILVSKLERHGLDGWTTRWIRNWLDGHSQRVAVSDFMSKWRPVMSGIPQGLVLGPVLFNILVSNMDSGIECSLSRFADNTKLCGTVDTLEVSDGIQRDLDRLERWACMNCMKFNKAKCKVLYMGQHNPKHSYRLGEEWIESSPEEKDFGVLVDKKLHMSQQCALAAQKASHVLGCTKRSVTSRSREMILPLYSALVRPHLEYCIQLWGPQHKDMDLLERVQRRATKLIRGLEQLS</sequence>
<dbReference type="SUPFAM" id="SSF56672">
    <property type="entry name" value="DNA/RNA polymerases"/>
    <property type="match status" value="1"/>
</dbReference>
<dbReference type="InterPro" id="IPR043502">
    <property type="entry name" value="DNA/RNA_pol_sf"/>
</dbReference>
<feature type="domain" description="Reverse transcriptase" evidence="2">
    <location>
        <begin position="1"/>
        <end position="250"/>
    </location>
</feature>
<gene>
    <name evidence="3" type="ORF">GRJ2_000459600</name>
</gene>
<dbReference type="PANTHER" id="PTHR33332">
    <property type="entry name" value="REVERSE TRANSCRIPTASE DOMAIN-CONTAINING PROTEIN"/>
    <property type="match status" value="1"/>
</dbReference>
<dbReference type="Pfam" id="PF00078">
    <property type="entry name" value="RVT_1"/>
    <property type="match status" value="1"/>
</dbReference>
<feature type="compositionally biased region" description="Basic and acidic residues" evidence="1">
    <location>
        <begin position="1"/>
        <end position="15"/>
    </location>
</feature>
<keyword evidence="4" id="KW-1185">Reference proteome</keyword>
<dbReference type="Proteomes" id="UP001623348">
    <property type="component" value="Unassembled WGS sequence"/>
</dbReference>
<dbReference type="AlphaFoldDB" id="A0ABC9W342"/>
<evidence type="ECO:0000313" key="3">
    <source>
        <dbReference type="EMBL" id="GAB0179943.1"/>
    </source>
</evidence>
<evidence type="ECO:0000256" key="1">
    <source>
        <dbReference type="SAM" id="MobiDB-lite"/>
    </source>
</evidence>
<dbReference type="PROSITE" id="PS50878">
    <property type="entry name" value="RT_POL"/>
    <property type="match status" value="1"/>
</dbReference>
<accession>A0ABC9W342</accession>
<feature type="region of interest" description="Disordered" evidence="1">
    <location>
        <begin position="1"/>
        <end position="37"/>
    </location>
</feature>
<evidence type="ECO:0000313" key="4">
    <source>
        <dbReference type="Proteomes" id="UP001623348"/>
    </source>
</evidence>
<dbReference type="EMBL" id="BAAFJT010000001">
    <property type="protein sequence ID" value="GAB0179943.1"/>
    <property type="molecule type" value="Genomic_DNA"/>
</dbReference>
<evidence type="ECO:0000259" key="2">
    <source>
        <dbReference type="PROSITE" id="PS50878"/>
    </source>
</evidence>
<dbReference type="InterPro" id="IPR000477">
    <property type="entry name" value="RT_dom"/>
</dbReference>
<name>A0ABC9W342_GRUJA</name>
<comment type="caution">
    <text evidence="3">The sequence shown here is derived from an EMBL/GenBank/DDBJ whole genome shotgun (WGS) entry which is preliminary data.</text>
</comment>